<keyword evidence="1" id="KW-0812">Transmembrane</keyword>
<name>A0A5C3LUJ8_9AGAR</name>
<dbReference type="AlphaFoldDB" id="A0A5C3LUJ8"/>
<organism evidence="2 3">
    <name type="scientific">Crucibulum laeve</name>
    <dbReference type="NCBI Taxonomy" id="68775"/>
    <lineage>
        <taxon>Eukaryota</taxon>
        <taxon>Fungi</taxon>
        <taxon>Dikarya</taxon>
        <taxon>Basidiomycota</taxon>
        <taxon>Agaricomycotina</taxon>
        <taxon>Agaricomycetes</taxon>
        <taxon>Agaricomycetidae</taxon>
        <taxon>Agaricales</taxon>
        <taxon>Agaricineae</taxon>
        <taxon>Nidulariaceae</taxon>
        <taxon>Crucibulum</taxon>
    </lineage>
</organism>
<dbReference type="EMBL" id="ML213614">
    <property type="protein sequence ID" value="TFK36445.1"/>
    <property type="molecule type" value="Genomic_DNA"/>
</dbReference>
<proteinExistence type="predicted"/>
<evidence type="ECO:0000256" key="1">
    <source>
        <dbReference type="SAM" id="Phobius"/>
    </source>
</evidence>
<keyword evidence="1" id="KW-0472">Membrane</keyword>
<sequence length="191" mass="22560">MLPYYSNKRTEYYPETSQAMPLLPRDDEKRNLHLEHYSGVMLTINWINVWFITYIITKGQKQWLQVFPNYSFALLLWDFSVFFIPLIVFSRFRDNELFEYEALKFIIIFTITGLFSDPSPDAQQLAKFIGPVLLWCYSLASCFVTTLTVHNHYVRIIKWGMNWAHITNSYIGLKLAPPTSSGHLHYTTITW</sequence>
<keyword evidence="3" id="KW-1185">Reference proteome</keyword>
<feature type="transmembrane region" description="Helical" evidence="1">
    <location>
        <begin position="69"/>
        <end position="90"/>
    </location>
</feature>
<evidence type="ECO:0000313" key="3">
    <source>
        <dbReference type="Proteomes" id="UP000308652"/>
    </source>
</evidence>
<feature type="transmembrane region" description="Helical" evidence="1">
    <location>
        <begin position="39"/>
        <end position="57"/>
    </location>
</feature>
<keyword evidence="1" id="KW-1133">Transmembrane helix</keyword>
<feature type="transmembrane region" description="Helical" evidence="1">
    <location>
        <begin position="128"/>
        <end position="149"/>
    </location>
</feature>
<reference evidence="2 3" key="1">
    <citation type="journal article" date="2019" name="Nat. Ecol. Evol.">
        <title>Megaphylogeny resolves global patterns of mushroom evolution.</title>
        <authorList>
            <person name="Varga T."/>
            <person name="Krizsan K."/>
            <person name="Foldi C."/>
            <person name="Dima B."/>
            <person name="Sanchez-Garcia M."/>
            <person name="Sanchez-Ramirez S."/>
            <person name="Szollosi G.J."/>
            <person name="Szarkandi J.G."/>
            <person name="Papp V."/>
            <person name="Albert L."/>
            <person name="Andreopoulos W."/>
            <person name="Angelini C."/>
            <person name="Antonin V."/>
            <person name="Barry K.W."/>
            <person name="Bougher N.L."/>
            <person name="Buchanan P."/>
            <person name="Buyck B."/>
            <person name="Bense V."/>
            <person name="Catcheside P."/>
            <person name="Chovatia M."/>
            <person name="Cooper J."/>
            <person name="Damon W."/>
            <person name="Desjardin D."/>
            <person name="Finy P."/>
            <person name="Geml J."/>
            <person name="Haridas S."/>
            <person name="Hughes K."/>
            <person name="Justo A."/>
            <person name="Karasinski D."/>
            <person name="Kautmanova I."/>
            <person name="Kiss B."/>
            <person name="Kocsube S."/>
            <person name="Kotiranta H."/>
            <person name="LaButti K.M."/>
            <person name="Lechner B.E."/>
            <person name="Liimatainen K."/>
            <person name="Lipzen A."/>
            <person name="Lukacs Z."/>
            <person name="Mihaltcheva S."/>
            <person name="Morgado L.N."/>
            <person name="Niskanen T."/>
            <person name="Noordeloos M.E."/>
            <person name="Ohm R.A."/>
            <person name="Ortiz-Santana B."/>
            <person name="Ovrebo C."/>
            <person name="Racz N."/>
            <person name="Riley R."/>
            <person name="Savchenko A."/>
            <person name="Shiryaev A."/>
            <person name="Soop K."/>
            <person name="Spirin V."/>
            <person name="Szebenyi C."/>
            <person name="Tomsovsky M."/>
            <person name="Tulloss R.E."/>
            <person name="Uehling J."/>
            <person name="Grigoriev I.V."/>
            <person name="Vagvolgyi C."/>
            <person name="Papp T."/>
            <person name="Martin F.M."/>
            <person name="Miettinen O."/>
            <person name="Hibbett D.S."/>
            <person name="Nagy L.G."/>
        </authorList>
    </citation>
    <scope>NUCLEOTIDE SEQUENCE [LARGE SCALE GENOMIC DNA]</scope>
    <source>
        <strain evidence="2 3">CBS 166.37</strain>
    </source>
</reference>
<feature type="transmembrane region" description="Helical" evidence="1">
    <location>
        <begin position="97"/>
        <end position="116"/>
    </location>
</feature>
<gene>
    <name evidence="2" type="ORF">BDQ12DRAFT_667859</name>
</gene>
<protein>
    <submittedName>
        <fullName evidence="2">Uncharacterized protein</fullName>
    </submittedName>
</protein>
<dbReference type="Proteomes" id="UP000308652">
    <property type="component" value="Unassembled WGS sequence"/>
</dbReference>
<evidence type="ECO:0000313" key="2">
    <source>
        <dbReference type="EMBL" id="TFK36445.1"/>
    </source>
</evidence>
<accession>A0A5C3LUJ8</accession>